<evidence type="ECO:0000313" key="2">
    <source>
        <dbReference type="EMBL" id="MFC5456248.1"/>
    </source>
</evidence>
<gene>
    <name evidence="2" type="ORF">ACFQDI_15395</name>
</gene>
<dbReference type="PROSITE" id="PS51257">
    <property type="entry name" value="PROKAR_LIPOPROTEIN"/>
    <property type="match status" value="1"/>
</dbReference>
<dbReference type="Proteomes" id="UP001596052">
    <property type="component" value="Unassembled WGS sequence"/>
</dbReference>
<protein>
    <recommendedName>
        <fullName evidence="4">Lipoprotein</fullName>
    </recommendedName>
</protein>
<comment type="caution">
    <text evidence="2">The sequence shown here is derived from an EMBL/GenBank/DDBJ whole genome shotgun (WGS) entry which is preliminary data.</text>
</comment>
<keyword evidence="1" id="KW-1133">Transmembrane helix</keyword>
<dbReference type="EMBL" id="JBHSMQ010000005">
    <property type="protein sequence ID" value="MFC5456248.1"/>
    <property type="molecule type" value="Genomic_DNA"/>
</dbReference>
<evidence type="ECO:0000256" key="1">
    <source>
        <dbReference type="SAM" id="Phobius"/>
    </source>
</evidence>
<organism evidence="2 3">
    <name type="scientific">Prosthecobacter fluviatilis</name>
    <dbReference type="NCBI Taxonomy" id="445931"/>
    <lineage>
        <taxon>Bacteria</taxon>
        <taxon>Pseudomonadati</taxon>
        <taxon>Verrucomicrobiota</taxon>
        <taxon>Verrucomicrobiia</taxon>
        <taxon>Verrucomicrobiales</taxon>
        <taxon>Verrucomicrobiaceae</taxon>
        <taxon>Prosthecobacter</taxon>
    </lineage>
</organism>
<reference evidence="3" key="1">
    <citation type="journal article" date="2019" name="Int. J. Syst. Evol. Microbiol.">
        <title>The Global Catalogue of Microorganisms (GCM) 10K type strain sequencing project: providing services to taxonomists for standard genome sequencing and annotation.</title>
        <authorList>
            <consortium name="The Broad Institute Genomics Platform"/>
            <consortium name="The Broad Institute Genome Sequencing Center for Infectious Disease"/>
            <person name="Wu L."/>
            <person name="Ma J."/>
        </authorList>
    </citation>
    <scope>NUCLEOTIDE SEQUENCE [LARGE SCALE GENOMIC DNA]</scope>
    <source>
        <strain evidence="3">CGMCC 4.1469</strain>
    </source>
</reference>
<evidence type="ECO:0008006" key="4">
    <source>
        <dbReference type="Google" id="ProtNLM"/>
    </source>
</evidence>
<feature type="transmembrane region" description="Helical" evidence="1">
    <location>
        <begin position="33"/>
        <end position="50"/>
    </location>
</feature>
<evidence type="ECO:0000313" key="3">
    <source>
        <dbReference type="Proteomes" id="UP001596052"/>
    </source>
</evidence>
<keyword evidence="1" id="KW-0472">Membrane</keyword>
<keyword evidence="1" id="KW-0812">Transmembrane</keyword>
<sequence>MKSHFAPALALGACIIIGCGVIAMGFGRDAGQIVAFIAIAFGGWLLKTAMEISKKD</sequence>
<feature type="transmembrane region" description="Helical" evidence="1">
    <location>
        <begin position="7"/>
        <end position="27"/>
    </location>
</feature>
<name>A0ABW0KU33_9BACT</name>
<accession>A0ABW0KU33</accession>
<keyword evidence="3" id="KW-1185">Reference proteome</keyword>
<dbReference type="RefSeq" id="WP_377168303.1">
    <property type="nucleotide sequence ID" value="NZ_JBHSMQ010000005.1"/>
</dbReference>
<proteinExistence type="predicted"/>